<dbReference type="InterPro" id="IPR056421">
    <property type="entry name" value="TPR_GEMI5"/>
</dbReference>
<proteinExistence type="predicted"/>
<organism evidence="2 3">
    <name type="scientific">Dreissena polymorpha</name>
    <name type="common">Zebra mussel</name>
    <name type="synonym">Mytilus polymorpha</name>
    <dbReference type="NCBI Taxonomy" id="45954"/>
    <lineage>
        <taxon>Eukaryota</taxon>
        <taxon>Metazoa</taxon>
        <taxon>Spiralia</taxon>
        <taxon>Lophotrochozoa</taxon>
        <taxon>Mollusca</taxon>
        <taxon>Bivalvia</taxon>
        <taxon>Autobranchia</taxon>
        <taxon>Heteroconchia</taxon>
        <taxon>Euheterodonta</taxon>
        <taxon>Imparidentia</taxon>
        <taxon>Neoheterodontei</taxon>
        <taxon>Myida</taxon>
        <taxon>Dreissenoidea</taxon>
        <taxon>Dreissenidae</taxon>
        <taxon>Dreissena</taxon>
    </lineage>
</organism>
<keyword evidence="3" id="KW-1185">Reference proteome</keyword>
<protein>
    <recommendedName>
        <fullName evidence="1">Gem-associated protein 5 TPR domain-containing protein</fullName>
    </recommendedName>
</protein>
<dbReference type="AlphaFoldDB" id="A0A9D4LJV7"/>
<accession>A0A9D4LJV7</accession>
<evidence type="ECO:0000259" key="1">
    <source>
        <dbReference type="Pfam" id="PF23774"/>
    </source>
</evidence>
<name>A0A9D4LJV7_DREPO</name>
<dbReference type="Pfam" id="PF23774">
    <property type="entry name" value="TPR_GEMI5"/>
    <property type="match status" value="1"/>
</dbReference>
<sequence length="76" mass="8936">MRQVQDAAKLLARRYDQSSLRTAAHISMIANDKQQGLMYTQRVVQQHLLQNEWGQAYQFLEKNKEWQVRMGVGLCK</sequence>
<evidence type="ECO:0000313" key="3">
    <source>
        <dbReference type="Proteomes" id="UP000828390"/>
    </source>
</evidence>
<dbReference type="EMBL" id="JAIWYP010000003">
    <property type="protein sequence ID" value="KAH3858161.1"/>
    <property type="molecule type" value="Genomic_DNA"/>
</dbReference>
<dbReference type="Proteomes" id="UP000828390">
    <property type="component" value="Unassembled WGS sequence"/>
</dbReference>
<gene>
    <name evidence="2" type="ORF">DPMN_100781</name>
</gene>
<feature type="domain" description="Gem-associated protein 5 TPR" evidence="1">
    <location>
        <begin position="2"/>
        <end position="53"/>
    </location>
</feature>
<reference evidence="2" key="1">
    <citation type="journal article" date="2019" name="bioRxiv">
        <title>The Genome of the Zebra Mussel, Dreissena polymorpha: A Resource for Invasive Species Research.</title>
        <authorList>
            <person name="McCartney M.A."/>
            <person name="Auch B."/>
            <person name="Kono T."/>
            <person name="Mallez S."/>
            <person name="Zhang Y."/>
            <person name="Obille A."/>
            <person name="Becker A."/>
            <person name="Abrahante J.E."/>
            <person name="Garbe J."/>
            <person name="Badalamenti J.P."/>
            <person name="Herman A."/>
            <person name="Mangelson H."/>
            <person name="Liachko I."/>
            <person name="Sullivan S."/>
            <person name="Sone E.D."/>
            <person name="Koren S."/>
            <person name="Silverstein K.A.T."/>
            <person name="Beckman K.B."/>
            <person name="Gohl D.M."/>
        </authorList>
    </citation>
    <scope>NUCLEOTIDE SEQUENCE</scope>
    <source>
        <strain evidence="2">Duluth1</strain>
        <tissue evidence="2">Whole animal</tissue>
    </source>
</reference>
<comment type="caution">
    <text evidence="2">The sequence shown here is derived from an EMBL/GenBank/DDBJ whole genome shotgun (WGS) entry which is preliminary data.</text>
</comment>
<reference evidence="2" key="2">
    <citation type="submission" date="2020-11" db="EMBL/GenBank/DDBJ databases">
        <authorList>
            <person name="McCartney M.A."/>
            <person name="Auch B."/>
            <person name="Kono T."/>
            <person name="Mallez S."/>
            <person name="Becker A."/>
            <person name="Gohl D.M."/>
            <person name="Silverstein K.A.T."/>
            <person name="Koren S."/>
            <person name="Bechman K.B."/>
            <person name="Herman A."/>
            <person name="Abrahante J.E."/>
            <person name="Garbe J."/>
        </authorList>
    </citation>
    <scope>NUCLEOTIDE SEQUENCE</scope>
    <source>
        <strain evidence="2">Duluth1</strain>
        <tissue evidence="2">Whole animal</tissue>
    </source>
</reference>
<evidence type="ECO:0000313" key="2">
    <source>
        <dbReference type="EMBL" id="KAH3858161.1"/>
    </source>
</evidence>